<dbReference type="InterPro" id="IPR018097">
    <property type="entry name" value="EGF_Ca-bd_CS"/>
</dbReference>
<feature type="domain" description="EGF-like" evidence="10">
    <location>
        <begin position="1314"/>
        <end position="1354"/>
    </location>
</feature>
<dbReference type="InterPro" id="IPR000742">
    <property type="entry name" value="EGF"/>
</dbReference>
<feature type="domain" description="EGF-like" evidence="10">
    <location>
        <begin position="1667"/>
        <end position="1704"/>
    </location>
</feature>
<dbReference type="Gene3D" id="2.10.25.10">
    <property type="entry name" value="Laminin"/>
    <property type="match status" value="35"/>
</dbReference>
<keyword evidence="11" id="KW-1185">Reference proteome</keyword>
<feature type="domain" description="EGF-like" evidence="10">
    <location>
        <begin position="1748"/>
        <end position="1789"/>
    </location>
</feature>
<keyword evidence="3 9" id="KW-0245">EGF-like domain</keyword>
<evidence type="ECO:0000256" key="5">
    <source>
        <dbReference type="ARBA" id="ARBA00022737"/>
    </source>
</evidence>
<dbReference type="InterPro" id="IPR001881">
    <property type="entry name" value="EGF-like_Ca-bd_dom"/>
</dbReference>
<feature type="domain" description="EGF-like" evidence="10">
    <location>
        <begin position="728"/>
        <end position="768"/>
    </location>
</feature>
<dbReference type="Proteomes" id="UP000887566">
    <property type="component" value="Unplaced"/>
</dbReference>
<evidence type="ECO:0000259" key="10">
    <source>
        <dbReference type="PROSITE" id="PS50026"/>
    </source>
</evidence>
<dbReference type="InterPro" id="IPR024731">
    <property type="entry name" value="NELL2-like_EGF"/>
</dbReference>
<keyword evidence="6" id="KW-0106">Calcium</keyword>
<dbReference type="CDD" id="cd00054">
    <property type="entry name" value="EGF_CA"/>
    <property type="match status" value="16"/>
</dbReference>
<dbReference type="GO" id="GO:0005576">
    <property type="term" value="C:extracellular region"/>
    <property type="evidence" value="ECO:0007669"/>
    <property type="project" value="UniProtKB-SubCell"/>
</dbReference>
<feature type="domain" description="EGF-like" evidence="10">
    <location>
        <begin position="1018"/>
        <end position="1060"/>
    </location>
</feature>
<feature type="domain" description="EGF-like" evidence="10">
    <location>
        <begin position="936"/>
        <end position="975"/>
    </location>
</feature>
<dbReference type="PROSITE" id="PS50026">
    <property type="entry name" value="EGF_3"/>
    <property type="match status" value="32"/>
</dbReference>
<feature type="domain" description="EGF-like" evidence="10">
    <location>
        <begin position="687"/>
        <end position="727"/>
    </location>
</feature>
<feature type="domain" description="EGF-like" evidence="10">
    <location>
        <begin position="1140"/>
        <end position="1183"/>
    </location>
</feature>
<feature type="domain" description="EGF-like" evidence="10">
    <location>
        <begin position="597"/>
        <end position="637"/>
    </location>
</feature>
<evidence type="ECO:0000256" key="2">
    <source>
        <dbReference type="ARBA" id="ARBA00022525"/>
    </source>
</evidence>
<feature type="domain" description="EGF-like" evidence="10">
    <location>
        <begin position="1586"/>
        <end position="1626"/>
    </location>
</feature>
<feature type="domain" description="EGF-like" evidence="10">
    <location>
        <begin position="1790"/>
        <end position="1830"/>
    </location>
</feature>
<reference evidence="12" key="1">
    <citation type="submission" date="2022-11" db="UniProtKB">
        <authorList>
            <consortium name="WormBaseParasite"/>
        </authorList>
    </citation>
    <scope>IDENTIFICATION</scope>
</reference>
<evidence type="ECO:0000256" key="7">
    <source>
        <dbReference type="ARBA" id="ARBA00023157"/>
    </source>
</evidence>
<feature type="domain" description="EGF-like" evidence="10">
    <location>
        <begin position="1101"/>
        <end position="1139"/>
    </location>
</feature>
<dbReference type="InterPro" id="IPR049883">
    <property type="entry name" value="NOTCH1_EGF-like"/>
</dbReference>
<dbReference type="InterPro" id="IPR013032">
    <property type="entry name" value="EGF-like_CS"/>
</dbReference>
<feature type="domain" description="EGF-like" evidence="10">
    <location>
        <begin position="554"/>
        <end position="596"/>
    </location>
</feature>
<dbReference type="PROSITE" id="PS00022">
    <property type="entry name" value="EGF_1"/>
    <property type="match status" value="1"/>
</dbReference>
<dbReference type="SMART" id="SM00181">
    <property type="entry name" value="EGF"/>
    <property type="match status" value="40"/>
</dbReference>
<feature type="domain" description="EGF-like" evidence="10">
    <location>
        <begin position="812"/>
        <end position="852"/>
    </location>
</feature>
<evidence type="ECO:0000256" key="3">
    <source>
        <dbReference type="ARBA" id="ARBA00022536"/>
    </source>
</evidence>
<evidence type="ECO:0000313" key="12">
    <source>
        <dbReference type="WBParaSite" id="PSAMB.scaffold31size108074.g844.t1"/>
    </source>
</evidence>
<dbReference type="PROSITE" id="PS01187">
    <property type="entry name" value="EGF_CA"/>
    <property type="match status" value="12"/>
</dbReference>
<name>A0A914W7R3_9BILA</name>
<accession>A0A914W7R3</accession>
<feature type="domain" description="EGF-like" evidence="10">
    <location>
        <begin position="1463"/>
        <end position="1500"/>
    </location>
</feature>
<dbReference type="WBParaSite" id="PSAMB.scaffold31size108074.g844.t1">
    <property type="protein sequence ID" value="PSAMB.scaffold31size108074.g844.t1"/>
    <property type="gene ID" value="PSAMB.scaffold31size108074.g844"/>
</dbReference>
<dbReference type="InterPro" id="IPR026823">
    <property type="entry name" value="cEGF"/>
</dbReference>
<dbReference type="SMART" id="SM00179">
    <property type="entry name" value="EGF_CA"/>
    <property type="match status" value="35"/>
</dbReference>
<dbReference type="FunFam" id="2.10.25.10:FF:000005">
    <property type="entry name" value="Fibrillin 2"/>
    <property type="match status" value="4"/>
</dbReference>
<feature type="domain" description="EGF-like" evidence="10">
    <location>
        <begin position="1504"/>
        <end position="1545"/>
    </location>
</feature>
<feature type="domain" description="EGF-like" evidence="10">
    <location>
        <begin position="456"/>
        <end position="497"/>
    </location>
</feature>
<keyword evidence="8" id="KW-0325">Glycoprotein</keyword>
<feature type="domain" description="EGF-like" evidence="10">
    <location>
        <begin position="286"/>
        <end position="327"/>
    </location>
</feature>
<dbReference type="PROSITE" id="PS01186">
    <property type="entry name" value="EGF_2"/>
    <property type="match status" value="28"/>
</dbReference>
<dbReference type="InterPro" id="IPR009030">
    <property type="entry name" value="Growth_fac_rcpt_cys_sf"/>
</dbReference>
<dbReference type="Pfam" id="PF12662">
    <property type="entry name" value="cEGF"/>
    <property type="match status" value="1"/>
</dbReference>
<evidence type="ECO:0000313" key="11">
    <source>
        <dbReference type="Proteomes" id="UP000887566"/>
    </source>
</evidence>
<sequence>MTDGRNGWAAVVDVVAIEANKCVQPDVACGNECRTIKCPKNSDCVNSAGSYRCECARGYRMNDNKRCVDINECLEGLVKCGADVPCANSPGSFVCRCPSGYLWNDTGCADIDECQATLEQCHSSAECKNTIGSFLCICPDGKIGDDISSCQRSNKQCGDEQGRCSEFANCTSAADGSFHCQCRVGFEGDGFTCKDVNECDNGEMCQDNAECFNTIGSYSCQCSEGFMLVTDERGRPTCQGFDKCAIAHCPVNEMCSNKAGGYECICAQGFEREEATQSADKGLCVDVDECKAGTDVCADNAVCTNVLGSYECQCAKGFEGDGHNRCDDLDECAKGQYRCGEDQLCENTVGSYTCNCRQGFASNEITGLCSETDTCSDEEKKSCHPKLGECMMEGGRQFCRCKKGYAGDGITCADIDECRLGLDVCSNEAMCENTQGSYLCQCLSGFALTSKSECKDIDECAERKGAECDSNAECQNLPGTYACRCKHCYIGDGFSCERDPCCDCHEDAGSKQNADGICFDKAQFELKRSKRSDEGDIVCPNGYRANTTADRCTDKNECETGEHDCPSNSRCINLDGGYTCECSTGFNMTADGRHCQDVDECASSTACSGMNATCINTIGSFDCQCAANAALMGDHCQIIDSEKLCKVICGEHGSCRKINEQWRCLCGDGFERERLTSGPSFVSKCVDIDECAVGIDTCHSLALCNNTVGSYSCQCRAPSVGDGRNCKLGNPCELTKPCSAHAQCKPLGGVQYECECVKGFLGDGERCDPDPCLAAPNGGCPMTSSCLPDFSQQKPTASCICYEGYFGSSCEDVDECKGNHSCAINAKCVNILGSYQCVCPDGLKGDGRSECVDIDECSGASDICGRFSTCTNSIGSFGCSCLSGYVGNGFFCEPDLRCVGWILPMRLQSRFRQCQWFLRWCVPAFCIRSSMLNISDVDECNNTSLCDENARCYNFPGDFRCKCNHGYTGSGFFCFDVDECATNGSACLGDNEHCVNVPGGFECHCNRGFKKIAGICKDIDECDSSALNFCHNTTTKCVNSLGSFACECIEGYNGSPTNCAAVDPCITLTCGSNARCIRDKSNRPFCKCDPGYEGDGSNCSAMDMCAHHNCSNAEDCVPLKAGYYCECKDGFFRKGNHCQDIDECLKKQHTCDPARSTCANTLGSYHCQCKSGYQLDSRKRACTDINECASGLANCPQASDCHNFEGGYRCSCSKGMRFNAVSGSCEAYPECHPNSVTSCMAHAECIELSDLNTTACMCRSGYQKTADQLRCIDMDECAMDRTMCHPRALCLNVIGSYVCRCPPGYTGDGIDCVDVDECEADQSPCAANAACVNSAGSFRCVCSRGFYGDGYRCQSLSVDKDHQDPTAGFARKAKHDLCNPVDEHCGANAECIAAGQHSNVSIRVCVCKIGYWGNPFHECTDVNECQSDYGRCGPNAVCLNTEGTFECKCKDGFVADDQGNCGDIDECEKLDVCPLNSVCMNTYGSYECPCEPGYRTAHGQQCVDIDECTEKIDDCHSMAQCQNTPGAFKCQCRNGYEGNGKSECNTKTACADYPCDPNAACVPDGENRFRCVCNAGFRMKNGICEDIDECKSGTATCSPNAHCANTAGSYFCRCDVGYTGDGVSCQDIDECRHRGACSLNELCKNSLGSFVCKCLPGFVEINGTCADIDECDDVRQLCEMHKCINTNGGFYCQCSPGYQRDFSTGHCVDIDECLHQPCGDHGVCFNSPGSYKCMCKSGFELRNNTCSDIDECMARTNPCLHRNSKCINSLGSFYCMCSTGFYSIDRSCIDINECHEASPCSGIGAYCVNTQGSYICQCSPGFVQAGTRCREICTAESCGPQKKCRLSADMQSRECVCAVAEMTAGLINQPLCTTRRQYFDSLTQMVMDACSRNITHTVDYYGPCRATCESQSGKVICEPGLRCLLNPVTELPTCAP</sequence>
<dbReference type="Pfam" id="PF12947">
    <property type="entry name" value="EGF_3"/>
    <property type="match status" value="4"/>
</dbReference>
<feature type="domain" description="EGF-like" evidence="10">
    <location>
        <begin position="195"/>
        <end position="232"/>
    </location>
</feature>
<dbReference type="PANTHER" id="PTHR24039">
    <property type="entry name" value="FIBRILLIN-RELATED"/>
    <property type="match status" value="1"/>
</dbReference>
<dbReference type="GO" id="GO:0005509">
    <property type="term" value="F:calcium ion binding"/>
    <property type="evidence" value="ECO:0007669"/>
    <property type="project" value="InterPro"/>
</dbReference>
<keyword evidence="2" id="KW-0964">Secreted</keyword>
<comment type="subcellular location">
    <subcellularLocation>
        <location evidence="1">Secreted</location>
    </subcellularLocation>
</comment>
<evidence type="ECO:0000256" key="1">
    <source>
        <dbReference type="ARBA" id="ARBA00004613"/>
    </source>
</evidence>
<feature type="domain" description="EGF-like" evidence="10">
    <location>
        <begin position="1421"/>
        <end position="1462"/>
    </location>
</feature>
<evidence type="ECO:0000256" key="6">
    <source>
        <dbReference type="ARBA" id="ARBA00022837"/>
    </source>
</evidence>
<dbReference type="Pfam" id="PF07645">
    <property type="entry name" value="EGF_CA"/>
    <property type="match status" value="25"/>
</dbReference>
<keyword evidence="5" id="KW-0677">Repeat</keyword>
<feature type="domain" description="EGF-like" evidence="10">
    <location>
        <begin position="1546"/>
        <end position="1585"/>
    </location>
</feature>
<evidence type="ECO:0000256" key="8">
    <source>
        <dbReference type="ARBA" id="ARBA00023180"/>
    </source>
</evidence>
<feature type="domain" description="EGF-like" evidence="10">
    <location>
        <begin position="414"/>
        <end position="455"/>
    </location>
</feature>
<dbReference type="InterPro" id="IPR000152">
    <property type="entry name" value="EGF-type_Asp/Asn_hydroxyl_site"/>
</dbReference>
<dbReference type="Gene3D" id="2.90.20.10">
    <property type="entry name" value="Plasmodium vivax P25 domain"/>
    <property type="match status" value="1"/>
</dbReference>
<feature type="domain" description="EGF-like" evidence="10">
    <location>
        <begin position="976"/>
        <end position="1017"/>
    </location>
</feature>
<feature type="domain" description="EGF-like" evidence="10">
    <location>
        <begin position="1709"/>
        <end position="1747"/>
    </location>
</feature>
<dbReference type="SUPFAM" id="SSF57184">
    <property type="entry name" value="Growth factor receptor domain"/>
    <property type="match status" value="11"/>
</dbReference>
<feature type="domain" description="EGF-like" evidence="10">
    <location>
        <begin position="853"/>
        <end position="893"/>
    </location>
</feature>
<feature type="domain" description="EGF-like" evidence="10">
    <location>
        <begin position="328"/>
        <end position="370"/>
    </location>
</feature>
<feature type="domain" description="EGF-like" evidence="10">
    <location>
        <begin position="1061"/>
        <end position="1100"/>
    </location>
</feature>
<keyword evidence="7" id="KW-1015">Disulfide bond</keyword>
<feature type="domain" description="EGF-like" evidence="10">
    <location>
        <begin position="30"/>
        <end position="68"/>
    </location>
</feature>
<evidence type="ECO:0000256" key="4">
    <source>
        <dbReference type="ARBA" id="ARBA00022729"/>
    </source>
</evidence>
<proteinExistence type="predicted"/>
<comment type="caution">
    <text evidence="9">Lacks conserved residue(s) required for the propagation of feature annotation.</text>
</comment>
<feature type="domain" description="EGF-like" evidence="10">
    <location>
        <begin position="153"/>
        <end position="192"/>
    </location>
</feature>
<feature type="domain" description="EGF-like" evidence="10">
    <location>
        <begin position="1273"/>
        <end position="1313"/>
    </location>
</feature>
<protein>
    <submittedName>
        <fullName evidence="12">EGF-like domain-containing protein</fullName>
    </submittedName>
</protein>
<dbReference type="SUPFAM" id="SSF57196">
    <property type="entry name" value="EGF/Laminin"/>
    <property type="match status" value="6"/>
</dbReference>
<dbReference type="FunFam" id="2.10.25.10:FF:000038">
    <property type="entry name" value="Fibrillin 2"/>
    <property type="match status" value="14"/>
</dbReference>
<dbReference type="Pfam" id="PF12661">
    <property type="entry name" value="hEGF"/>
    <property type="match status" value="2"/>
</dbReference>
<dbReference type="PROSITE" id="PS00010">
    <property type="entry name" value="ASX_HYDROXYL"/>
    <property type="match status" value="30"/>
</dbReference>
<feature type="domain" description="EGF-like" evidence="10">
    <location>
        <begin position="110"/>
        <end position="151"/>
    </location>
</feature>
<keyword evidence="4" id="KW-0732">Signal</keyword>
<evidence type="ECO:0000256" key="9">
    <source>
        <dbReference type="PROSITE-ProRule" id="PRU00076"/>
    </source>
</evidence>
<dbReference type="FunFam" id="2.10.25.10:FF:000139">
    <property type="entry name" value="Fibulin-1"/>
    <property type="match status" value="1"/>
</dbReference>
<dbReference type="FunFam" id="2.10.25.10:FF:000014">
    <property type="entry name" value="Latent-transforming growth factor beta-binding protein 3"/>
    <property type="match status" value="3"/>
</dbReference>
<feature type="domain" description="EGF-like" evidence="10">
    <location>
        <begin position="1627"/>
        <end position="1666"/>
    </location>
</feature>
<organism evidence="11 12">
    <name type="scientific">Plectus sambesii</name>
    <dbReference type="NCBI Taxonomy" id="2011161"/>
    <lineage>
        <taxon>Eukaryota</taxon>
        <taxon>Metazoa</taxon>
        <taxon>Ecdysozoa</taxon>
        <taxon>Nematoda</taxon>
        <taxon>Chromadorea</taxon>
        <taxon>Plectida</taxon>
        <taxon>Plectina</taxon>
        <taxon>Plectoidea</taxon>
        <taxon>Plectidae</taxon>
        <taxon>Plectus</taxon>
    </lineage>
</organism>